<dbReference type="Proteomes" id="UP000243077">
    <property type="component" value="Chromosome"/>
</dbReference>
<feature type="transmembrane region" description="Helical" evidence="1">
    <location>
        <begin position="256"/>
        <end position="278"/>
    </location>
</feature>
<feature type="transmembrane region" description="Helical" evidence="1">
    <location>
        <begin position="89"/>
        <end position="113"/>
    </location>
</feature>
<evidence type="ECO:0000313" key="2">
    <source>
        <dbReference type="EMBL" id="AVG23269.1"/>
    </source>
</evidence>
<keyword evidence="1" id="KW-0472">Membrane</keyword>
<sequence length="450" mass="48128">MTAASRSILVPLIAALVSWAVFMLAIYTDLFVTDVFDDGVRVGQQPAVAASTYLFFVAVAVFGVAALWGQRVAISARVQEGPKSRPERAAHRFATLALIVAMALAAILAISAFLEGFGRSDQQGDLAVRFGNVYGPILLYTALVVTILLWGFVFRRDTLPKSTDLISAEIEEGGTGLGGQRDLGASYAIPIVATAVALIFGLIVYDATGNALEVWVWVAIQLVIGAGVVAGTIFGERAIAQGPTSHSSRSRITRGARGLSFVLSIVFAAVVGLMGFGYGSSAIESLRSNPYFFVNIVTGPNTPLERAEVSLNGSDLAEGSTVSIVLEPVGEELLVEEITDSDYFYDTRPLPGNLEAGDYTLVAQATAEDGRGLTREVDFEVSAEGQVVYDPQLDIDPQWQEDNTVITEADGEWFVEDFLPSLVLITLSLAVIYMTLTQRNKPVRKVGSDS</sequence>
<dbReference type="OrthoDB" id="5112919at2"/>
<evidence type="ECO:0000313" key="3">
    <source>
        <dbReference type="Proteomes" id="UP000243077"/>
    </source>
</evidence>
<feature type="transmembrane region" description="Helical" evidence="1">
    <location>
        <begin position="7"/>
        <end position="27"/>
    </location>
</feature>
<feature type="transmembrane region" description="Helical" evidence="1">
    <location>
        <begin position="187"/>
        <end position="208"/>
    </location>
</feature>
<dbReference type="EMBL" id="CP026923">
    <property type="protein sequence ID" value="AVG23269.1"/>
    <property type="molecule type" value="Genomic_DNA"/>
</dbReference>
<accession>A0A2L2BNL9</accession>
<dbReference type="RefSeq" id="WP_104912905.1">
    <property type="nucleotide sequence ID" value="NZ_CP026923.1"/>
</dbReference>
<gene>
    <name evidence="2" type="ORF">C3B54_11271</name>
</gene>
<keyword evidence="1" id="KW-1133">Transmembrane helix</keyword>
<feature type="transmembrane region" description="Helical" evidence="1">
    <location>
        <begin position="418"/>
        <end position="436"/>
    </location>
</feature>
<proteinExistence type="predicted"/>
<feature type="transmembrane region" description="Helical" evidence="1">
    <location>
        <begin position="47"/>
        <end position="68"/>
    </location>
</feature>
<organism evidence="2 3">
    <name type="scientific">Pontimonas salivibrio</name>
    <dbReference type="NCBI Taxonomy" id="1159327"/>
    <lineage>
        <taxon>Bacteria</taxon>
        <taxon>Bacillati</taxon>
        <taxon>Actinomycetota</taxon>
        <taxon>Actinomycetes</taxon>
        <taxon>Micrococcales</taxon>
        <taxon>Microbacteriaceae</taxon>
        <taxon>Pontimonas</taxon>
    </lineage>
</organism>
<name>A0A2L2BNL9_9MICO</name>
<feature type="transmembrane region" description="Helical" evidence="1">
    <location>
        <begin position="133"/>
        <end position="153"/>
    </location>
</feature>
<evidence type="ECO:0000256" key="1">
    <source>
        <dbReference type="SAM" id="Phobius"/>
    </source>
</evidence>
<keyword evidence="3" id="KW-1185">Reference proteome</keyword>
<protein>
    <submittedName>
        <fullName evidence="2">Uncharacterized protein</fullName>
    </submittedName>
</protein>
<dbReference type="KEGG" id="psai:C3B54_11271"/>
<reference evidence="2 3" key="1">
    <citation type="submission" date="2018-02" db="EMBL/GenBank/DDBJ databases">
        <title>Complete genome of the streamlined marine actinobacterium Pontimonas salivibrio CL-TW6 adapted to coastal planktonic lifestype.</title>
        <authorList>
            <person name="Cho B.C."/>
            <person name="Hardies S.C."/>
            <person name="Jang G.I."/>
            <person name="Hwang C.Y."/>
        </authorList>
    </citation>
    <scope>NUCLEOTIDE SEQUENCE [LARGE SCALE GENOMIC DNA]</scope>
    <source>
        <strain evidence="2 3">CL-TW6</strain>
    </source>
</reference>
<feature type="transmembrane region" description="Helical" evidence="1">
    <location>
        <begin position="214"/>
        <end position="235"/>
    </location>
</feature>
<dbReference type="AlphaFoldDB" id="A0A2L2BNL9"/>
<keyword evidence="1" id="KW-0812">Transmembrane</keyword>